<dbReference type="InterPro" id="IPR032567">
    <property type="entry name" value="RTL1-rel"/>
</dbReference>
<evidence type="ECO:0000313" key="3">
    <source>
        <dbReference type="Proteomes" id="UP001151760"/>
    </source>
</evidence>
<proteinExistence type="predicted"/>
<sequence length="507" mass="56294">MMLGLDQQDIRLEIAVESRQNENKRKADDSSRNSHQQPYKKQNVARAYTTGPGGKKVYTGDLPLAQVHLTTHTGQCDTPSMENARGDGSNPRKESRLNIISCSKAQEYLSKGCDVFLAHITTKEAKNKSEEKQLEDLPIVRDFPEVFPKDLPGIPPARQVEFQIDLVPGAAPVARAPYQLAPSEMKELTEQLQELSDKGFIRPSSLPWGAPILFVNNKDRSFRMCIDYRELEFWSITVAYDLFPSTDETEQCPLREFLIKFLVLNGKRPLTLDFNTFCSSTGLDYNNGKYVAHPTPEAVKKELGKIAINPSYLDKTPVLKNSFPVAWRILFTFVIQVLGGNYSSTEQVNSIQQLLAYCLIIGTEVDIREIIYSDLKDSVSPLPLAAKPKKGKSQTVTPTLPKSQGPEAPGTLSKKRQNPKSKKPPTKTKVTPPKPTEGSEQSHSVSSGTVPDPQDLERNIQLTSTGFPSILDKSTLKSQPLPESTVTHPKDSEGNIQPLDMDLTSTT</sequence>
<feature type="region of interest" description="Disordered" evidence="1">
    <location>
        <begin position="382"/>
        <end position="507"/>
    </location>
</feature>
<dbReference type="PANTHER" id="PTHR15503">
    <property type="entry name" value="LDOC1 RELATED"/>
    <property type="match status" value="1"/>
</dbReference>
<dbReference type="EMBL" id="BQNB010016033">
    <property type="protein sequence ID" value="GJT47016.1"/>
    <property type="molecule type" value="Genomic_DNA"/>
</dbReference>
<reference evidence="2" key="1">
    <citation type="journal article" date="2022" name="Int. J. Mol. Sci.">
        <title>Draft Genome of Tanacetum Coccineum: Genomic Comparison of Closely Related Tanacetum-Family Plants.</title>
        <authorList>
            <person name="Yamashiro T."/>
            <person name="Shiraishi A."/>
            <person name="Nakayama K."/>
            <person name="Satake H."/>
        </authorList>
    </citation>
    <scope>NUCLEOTIDE SEQUENCE</scope>
</reference>
<name>A0ABQ5E843_9ASTR</name>
<feature type="compositionally biased region" description="Polar residues" evidence="1">
    <location>
        <begin position="438"/>
        <end position="449"/>
    </location>
</feature>
<dbReference type="PANTHER" id="PTHR15503:SF45">
    <property type="entry name" value="RNA-DIRECTED DNA POLYMERASE HOMOLOG"/>
    <property type="match status" value="1"/>
</dbReference>
<dbReference type="SUPFAM" id="SSF56672">
    <property type="entry name" value="DNA/RNA polymerases"/>
    <property type="match status" value="1"/>
</dbReference>
<feature type="region of interest" description="Disordered" evidence="1">
    <location>
        <begin position="14"/>
        <end position="42"/>
    </location>
</feature>
<protein>
    <recommendedName>
        <fullName evidence="4">Reverse transcriptase domain-containing protein</fullName>
    </recommendedName>
</protein>
<feature type="compositionally biased region" description="Polar residues" evidence="1">
    <location>
        <begin position="393"/>
        <end position="402"/>
    </location>
</feature>
<gene>
    <name evidence="2" type="ORF">Tco_0955731</name>
</gene>
<dbReference type="Proteomes" id="UP001151760">
    <property type="component" value="Unassembled WGS sequence"/>
</dbReference>
<dbReference type="InterPro" id="IPR043502">
    <property type="entry name" value="DNA/RNA_pol_sf"/>
</dbReference>
<feature type="compositionally biased region" description="Basic and acidic residues" evidence="1">
    <location>
        <begin position="14"/>
        <end position="32"/>
    </location>
</feature>
<feature type="region of interest" description="Disordered" evidence="1">
    <location>
        <begin position="72"/>
        <end position="95"/>
    </location>
</feature>
<comment type="caution">
    <text evidence="2">The sequence shown here is derived from an EMBL/GenBank/DDBJ whole genome shotgun (WGS) entry which is preliminary data.</text>
</comment>
<feature type="compositionally biased region" description="Polar residues" evidence="1">
    <location>
        <begin position="476"/>
        <end position="487"/>
    </location>
</feature>
<feature type="compositionally biased region" description="Polar residues" evidence="1">
    <location>
        <begin position="72"/>
        <end position="81"/>
    </location>
</feature>
<reference evidence="2" key="2">
    <citation type="submission" date="2022-01" db="EMBL/GenBank/DDBJ databases">
        <authorList>
            <person name="Yamashiro T."/>
            <person name="Shiraishi A."/>
            <person name="Satake H."/>
            <person name="Nakayama K."/>
        </authorList>
    </citation>
    <scope>NUCLEOTIDE SEQUENCE</scope>
</reference>
<accession>A0ABQ5E843</accession>
<organism evidence="2 3">
    <name type="scientific">Tanacetum coccineum</name>
    <dbReference type="NCBI Taxonomy" id="301880"/>
    <lineage>
        <taxon>Eukaryota</taxon>
        <taxon>Viridiplantae</taxon>
        <taxon>Streptophyta</taxon>
        <taxon>Embryophyta</taxon>
        <taxon>Tracheophyta</taxon>
        <taxon>Spermatophyta</taxon>
        <taxon>Magnoliopsida</taxon>
        <taxon>eudicotyledons</taxon>
        <taxon>Gunneridae</taxon>
        <taxon>Pentapetalae</taxon>
        <taxon>asterids</taxon>
        <taxon>campanulids</taxon>
        <taxon>Asterales</taxon>
        <taxon>Asteraceae</taxon>
        <taxon>Asteroideae</taxon>
        <taxon>Anthemideae</taxon>
        <taxon>Anthemidinae</taxon>
        <taxon>Tanacetum</taxon>
    </lineage>
</organism>
<evidence type="ECO:0008006" key="4">
    <source>
        <dbReference type="Google" id="ProtNLM"/>
    </source>
</evidence>
<keyword evidence="3" id="KW-1185">Reference proteome</keyword>
<evidence type="ECO:0000313" key="2">
    <source>
        <dbReference type="EMBL" id="GJT47016.1"/>
    </source>
</evidence>
<dbReference type="Gene3D" id="3.10.10.10">
    <property type="entry name" value="HIV Type 1 Reverse Transcriptase, subunit A, domain 1"/>
    <property type="match status" value="1"/>
</dbReference>
<evidence type="ECO:0000256" key="1">
    <source>
        <dbReference type="SAM" id="MobiDB-lite"/>
    </source>
</evidence>
<feature type="compositionally biased region" description="Basic residues" evidence="1">
    <location>
        <begin position="413"/>
        <end position="426"/>
    </location>
</feature>